<dbReference type="InterPro" id="IPR011990">
    <property type="entry name" value="TPR-like_helical_dom_sf"/>
</dbReference>
<dbReference type="AlphaFoldDB" id="A0A031JX80"/>
<sequence>MSLTALAAAVLMGQSAFSLVVERPASQAHDVAYAELASGRTQQAITKLEADGGARSDDPATLINLGAAYARTGMSGKALSAFRAAVSTPVRYDLELADGTWVDSRFAARRALSGLLAANRMASR</sequence>
<accession>A0A031JX80</accession>
<dbReference type="Proteomes" id="UP000024329">
    <property type="component" value="Unassembled WGS sequence"/>
</dbReference>
<dbReference type="Gene3D" id="1.25.40.10">
    <property type="entry name" value="Tetratricopeptide repeat domain"/>
    <property type="match status" value="1"/>
</dbReference>
<reference evidence="1 2" key="1">
    <citation type="submission" date="2014-03" db="EMBL/GenBank/DDBJ databases">
        <title>Whole genome sequence of Novosphingobium resinovorum KF1.</title>
        <authorList>
            <person name="Gan H.M."/>
            <person name="Gan H.Y."/>
            <person name="Chew T.H."/>
            <person name="Savka M.A."/>
        </authorList>
    </citation>
    <scope>NUCLEOTIDE SEQUENCE [LARGE SCALE GENOMIC DNA]</scope>
    <source>
        <strain evidence="1 2">KF1</strain>
    </source>
</reference>
<evidence type="ECO:0000313" key="1">
    <source>
        <dbReference type="EMBL" id="EZP81393.1"/>
    </source>
</evidence>
<gene>
    <name evidence="1" type="ORF">BV97_02610</name>
</gene>
<dbReference type="SUPFAM" id="SSF48452">
    <property type="entry name" value="TPR-like"/>
    <property type="match status" value="1"/>
</dbReference>
<name>A0A031JX80_9SPHN</name>
<dbReference type="RefSeq" id="WP_036526292.1">
    <property type="nucleotide sequence ID" value="NZ_BSFC01000044.1"/>
</dbReference>
<dbReference type="PATRIC" id="fig|158500.4.peg.2668"/>
<evidence type="ECO:0000313" key="2">
    <source>
        <dbReference type="Proteomes" id="UP000024329"/>
    </source>
</evidence>
<dbReference type="eggNOG" id="COG0457">
    <property type="taxonomic scope" value="Bacteria"/>
</dbReference>
<organism evidence="1 2">
    <name type="scientific">Novosphingobium resinovorum</name>
    <dbReference type="NCBI Taxonomy" id="158500"/>
    <lineage>
        <taxon>Bacteria</taxon>
        <taxon>Pseudomonadati</taxon>
        <taxon>Pseudomonadota</taxon>
        <taxon>Alphaproteobacteria</taxon>
        <taxon>Sphingomonadales</taxon>
        <taxon>Sphingomonadaceae</taxon>
        <taxon>Novosphingobium</taxon>
    </lineage>
</organism>
<proteinExistence type="predicted"/>
<protein>
    <submittedName>
        <fullName evidence="1">TPR repeat-containing protein</fullName>
    </submittedName>
</protein>
<dbReference type="STRING" id="158500.BES08_09915"/>
<dbReference type="EMBL" id="JFYZ01000012">
    <property type="protein sequence ID" value="EZP81393.1"/>
    <property type="molecule type" value="Genomic_DNA"/>
</dbReference>
<comment type="caution">
    <text evidence="1">The sequence shown here is derived from an EMBL/GenBank/DDBJ whole genome shotgun (WGS) entry which is preliminary data.</text>
</comment>